<dbReference type="PIRSF" id="PIRSF034110">
    <property type="entry name" value="DUF1203"/>
    <property type="match status" value="1"/>
</dbReference>
<organism evidence="1 2">
    <name type="scientific">Pikeienuella piscinae</name>
    <dbReference type="NCBI Taxonomy" id="2748098"/>
    <lineage>
        <taxon>Bacteria</taxon>
        <taxon>Pseudomonadati</taxon>
        <taxon>Pseudomonadota</taxon>
        <taxon>Alphaproteobacteria</taxon>
        <taxon>Rhodobacterales</taxon>
        <taxon>Paracoccaceae</taxon>
        <taxon>Pikeienuella</taxon>
    </lineage>
</organism>
<gene>
    <name evidence="1" type="ORF">G5B40_13455</name>
</gene>
<dbReference type="Pfam" id="PF06718">
    <property type="entry name" value="DUF1203"/>
    <property type="match status" value="1"/>
</dbReference>
<protein>
    <submittedName>
        <fullName evidence="1">DUF1203 domain-containing protein</fullName>
    </submittedName>
</protein>
<dbReference type="EMBL" id="CP049056">
    <property type="protein sequence ID" value="QIE56378.1"/>
    <property type="molecule type" value="Genomic_DNA"/>
</dbReference>
<proteinExistence type="predicted"/>
<accession>A0A7L5BZW6</accession>
<dbReference type="InterPro" id="IPR009593">
    <property type="entry name" value="DUF1203"/>
</dbReference>
<dbReference type="KEGG" id="hdh:G5B40_13455"/>
<sequence length="159" mass="17000">MSAGTSIAFHALDPAIVAALRAGGPDAYGAPAERAISDGSGNPCRLCLSDIPRGAGMLIVAHRPFPAPQPYAETGPIFLCAECAPRQPSAAPPPVVATRKEFLLKGYTEEYRIRYGTGRITPVPQIRAYCQELLARGDVAFVDIRSATNNCFICRVRRA</sequence>
<name>A0A7L5BZW6_9RHOB</name>
<evidence type="ECO:0000313" key="1">
    <source>
        <dbReference type="EMBL" id="QIE56378.1"/>
    </source>
</evidence>
<keyword evidence="2" id="KW-1185">Reference proteome</keyword>
<reference evidence="1 2" key="1">
    <citation type="submission" date="2020-02" db="EMBL/GenBank/DDBJ databases">
        <title>complete genome sequence of Rhodobacteraceae bacterium.</title>
        <authorList>
            <person name="Park J."/>
            <person name="Kim Y.-S."/>
            <person name="Kim K.-H."/>
        </authorList>
    </citation>
    <scope>NUCLEOTIDE SEQUENCE [LARGE SCALE GENOMIC DNA]</scope>
    <source>
        <strain evidence="1 2">RR4-56</strain>
    </source>
</reference>
<dbReference type="RefSeq" id="WP_165099546.1">
    <property type="nucleotide sequence ID" value="NZ_CP049056.1"/>
</dbReference>
<evidence type="ECO:0000313" key="2">
    <source>
        <dbReference type="Proteomes" id="UP000503336"/>
    </source>
</evidence>
<dbReference type="Proteomes" id="UP000503336">
    <property type="component" value="Chromosome"/>
</dbReference>
<dbReference type="AlphaFoldDB" id="A0A7L5BZW6"/>